<dbReference type="EMBL" id="OL396571">
    <property type="protein sequence ID" value="UGC97728.1"/>
    <property type="molecule type" value="Genomic_DNA"/>
</dbReference>
<protein>
    <submittedName>
        <fullName evidence="1">Uncharacterized protein</fullName>
    </submittedName>
</protein>
<organism evidence="1 2">
    <name type="scientific">Pantoea phage PdC23</name>
    <dbReference type="NCBI Taxonomy" id="2894356"/>
    <lineage>
        <taxon>Viruses</taxon>
        <taxon>Duplodnaviria</taxon>
        <taxon>Heunggongvirae</taxon>
        <taxon>Uroviricota</taxon>
        <taxon>Caudoviricetes</taxon>
        <taxon>Felixviridae</taxon>
        <taxon>Certevirus</taxon>
        <taxon>Certevirus C23</taxon>
    </lineage>
</organism>
<accession>A0AAE8YH46</accession>
<proteinExistence type="predicted"/>
<keyword evidence="2" id="KW-1185">Reference proteome</keyword>
<evidence type="ECO:0000313" key="1">
    <source>
        <dbReference type="EMBL" id="UGC97728.1"/>
    </source>
</evidence>
<gene>
    <name evidence="1" type="ORF">pdc_015</name>
</gene>
<evidence type="ECO:0000313" key="2">
    <source>
        <dbReference type="Proteomes" id="UP000828384"/>
    </source>
</evidence>
<reference evidence="1" key="1">
    <citation type="journal article" date="2022" name="Curr. Microbiol.">
        <title>Isolation, Characterization, and Comparative Genomic Analysis of vB_Pd_C23, a Novel Bacteriophage of Pantoea dispersa.</title>
        <authorList>
            <person name="Grami E."/>
            <person name="Laadouze I."/>
            <person name="Ben Tiba S."/>
            <person name="Hafiane A."/>
            <person name="Sealey K.S."/>
            <person name="Saidi N."/>
        </authorList>
    </citation>
    <scope>NUCLEOTIDE SEQUENCE</scope>
</reference>
<name>A0AAE8YH46_9CAUD</name>
<dbReference type="Proteomes" id="UP000828384">
    <property type="component" value="Segment"/>
</dbReference>
<sequence>MAAKSILEIDIEDDKWKAFIAAYQDYQSTLSEMPREWQAVGASIAKATNPIRQVSDEVTKASKSQSGMQKAAGETSKLLKGGADSAKKMAADIKDATTSLLRWGSVLGVFSGLVGAGGLFGINRMALGAAATRFTAQGLGTTAGGLNSTGVNFQRALGNPVGTLGAIRDAQADLSRRWAFNAIGVNPNGDPAQMLPQMIRNARDIYTRSGSTLQGAEAHGLTQFFSIDDLNRFKKMSDEEIDAMAKRAQSDARQMEINDATLRKWQDFNVQLDRSGVNIRNAFITGLAPLEPQLERLSKAVSDFLTSLLKSPQFGQWMDSASQGLEKFANYLTSPEFEQDARQFMDVLAGLTRAIGSAATWLANKFGGGGTTNGGPTLTLAPTLLGPDRHATLGPNGLTLTGGPVSERNNNPVNLRSAPGAGRRDGFALFGSKEAGFLAGASQLQRYGSGATFGRPVNTVSEIIGKWAPSNENDTQAYINNVVKRTGYGANQQLDLNDATVLAKLLSAMSKQENSKSNYSAEQVRLIIENNTGGNAVVSGAQLAGN</sequence>